<evidence type="ECO:0000313" key="1">
    <source>
        <dbReference type="EMBL" id="EBA07021.1"/>
    </source>
</evidence>
<sequence length="95" mass="11027">MMEAFTSNYERMEIGAVLTHHEFQPVAHPAPGNNQPAYIEFADNSRLGGTVRHREGNFWNFETPEGVWVLELTGKPILKDKMRMREFTVRSFEET</sequence>
<dbReference type="Proteomes" id="UP000005713">
    <property type="component" value="Unassembled WGS sequence"/>
</dbReference>
<name>A3K6P4_SAGS3</name>
<keyword evidence="2" id="KW-1185">Reference proteome</keyword>
<comment type="caution">
    <text evidence="1">The sequence shown here is derived from an EMBL/GenBank/DDBJ whole genome shotgun (WGS) entry which is preliminary data.</text>
</comment>
<dbReference type="EMBL" id="AAYA01000011">
    <property type="protein sequence ID" value="EBA07021.1"/>
    <property type="molecule type" value="Genomic_DNA"/>
</dbReference>
<protein>
    <submittedName>
        <fullName evidence="1">Uncharacterized protein</fullName>
    </submittedName>
</protein>
<organism evidence="1 2">
    <name type="scientific">Sagittula stellata (strain ATCC 700073 / DSM 11524 / E-37)</name>
    <dbReference type="NCBI Taxonomy" id="388399"/>
    <lineage>
        <taxon>Bacteria</taxon>
        <taxon>Pseudomonadati</taxon>
        <taxon>Pseudomonadota</taxon>
        <taxon>Alphaproteobacteria</taxon>
        <taxon>Rhodobacterales</taxon>
        <taxon>Roseobacteraceae</taxon>
        <taxon>Sagittula</taxon>
    </lineage>
</organism>
<reference evidence="1 2" key="1">
    <citation type="submission" date="2006-06" db="EMBL/GenBank/DDBJ databases">
        <authorList>
            <person name="Moran M.A."/>
            <person name="Ferriera S."/>
            <person name="Johnson J."/>
            <person name="Kravitz S."/>
            <person name="Beeson K."/>
            <person name="Sutton G."/>
            <person name="Rogers Y.-H."/>
            <person name="Friedman R."/>
            <person name="Frazier M."/>
            <person name="Venter J.C."/>
        </authorList>
    </citation>
    <scope>NUCLEOTIDE SEQUENCE [LARGE SCALE GENOMIC DNA]</scope>
    <source>
        <strain evidence="1 2">E-37</strain>
    </source>
</reference>
<dbReference type="AlphaFoldDB" id="A3K6P4"/>
<accession>A3K6P4</accession>
<evidence type="ECO:0000313" key="2">
    <source>
        <dbReference type="Proteomes" id="UP000005713"/>
    </source>
</evidence>
<gene>
    <name evidence="1" type="ORF">SSE37_12526</name>
</gene>
<proteinExistence type="predicted"/>